<feature type="domain" description="Homing endonuclease LAGLIDADG" evidence="1">
    <location>
        <begin position="41"/>
        <end position="195"/>
    </location>
</feature>
<reference evidence="2" key="1">
    <citation type="journal article" date="2015" name="Nature">
        <title>Complex archaea that bridge the gap between prokaryotes and eukaryotes.</title>
        <authorList>
            <person name="Spang A."/>
            <person name="Saw J.H."/>
            <person name="Jorgensen S.L."/>
            <person name="Zaremba-Niedzwiedzka K."/>
            <person name="Martijn J."/>
            <person name="Lind A.E."/>
            <person name="van Eijk R."/>
            <person name="Schleper C."/>
            <person name="Guy L."/>
            <person name="Ettema T.J."/>
        </authorList>
    </citation>
    <scope>NUCLEOTIDE SEQUENCE</scope>
</reference>
<name>A0A0F9R5Y6_9ZZZZ</name>
<feature type="non-terminal residue" evidence="2">
    <location>
        <position position="1"/>
    </location>
</feature>
<dbReference type="GO" id="GO:0004519">
    <property type="term" value="F:endonuclease activity"/>
    <property type="evidence" value="ECO:0007669"/>
    <property type="project" value="InterPro"/>
</dbReference>
<proteinExistence type="predicted"/>
<dbReference type="InterPro" id="IPR004860">
    <property type="entry name" value="LAGLIDADG_dom"/>
</dbReference>
<dbReference type="Pfam" id="PF03161">
    <property type="entry name" value="LAGLIDADG_2"/>
    <property type="match status" value="1"/>
</dbReference>
<dbReference type="InterPro" id="IPR027434">
    <property type="entry name" value="Homing_endonucl"/>
</dbReference>
<comment type="caution">
    <text evidence="2">The sequence shown here is derived from an EMBL/GenBank/DDBJ whole genome shotgun (WGS) entry which is preliminary data.</text>
</comment>
<evidence type="ECO:0000313" key="2">
    <source>
        <dbReference type="EMBL" id="KKN20716.1"/>
    </source>
</evidence>
<gene>
    <name evidence="2" type="ORF">LCGC14_0932880</name>
</gene>
<dbReference type="Gene3D" id="3.10.28.10">
    <property type="entry name" value="Homing endonucleases"/>
    <property type="match status" value="2"/>
</dbReference>
<protein>
    <recommendedName>
        <fullName evidence="1">Homing endonuclease LAGLIDADG domain-containing protein</fullName>
    </recommendedName>
</protein>
<dbReference type="SUPFAM" id="SSF55608">
    <property type="entry name" value="Homing endonucleases"/>
    <property type="match status" value="1"/>
</dbReference>
<organism evidence="2">
    <name type="scientific">marine sediment metagenome</name>
    <dbReference type="NCBI Taxonomy" id="412755"/>
    <lineage>
        <taxon>unclassified sequences</taxon>
        <taxon>metagenomes</taxon>
        <taxon>ecological metagenomes</taxon>
    </lineage>
</organism>
<dbReference type="AlphaFoldDB" id="A0A0F9R5Y6"/>
<sequence length="290" mass="33797">LANRLIEYDINRRSASLARRIVSNSPDWDKTFLDEDMITWIDGFLVGDGSGRPNYRAKTCRLSCGVQHREFCDYLMSGLKPYKPGLPKFYYYKKSDQRESDQGCWAVCTRMHPDLYKASMRWYPDKLQHKQVPEDIRITPISVMLWYLGDGTVINRKDTCVVRLSTDSFPKEQIEDILIPKLKSYNIDCTRTSENRIRVTAKGIPAFFNLIGRTSPIKCYSYKFNLPEWRFEAKRMKEVADELGVSYNRISYLVKLGLVGCYRASERGRPRMLPEHIEQAKKLIANGELY</sequence>
<accession>A0A0F9R5Y6</accession>
<evidence type="ECO:0000259" key="1">
    <source>
        <dbReference type="Pfam" id="PF03161"/>
    </source>
</evidence>
<dbReference type="EMBL" id="LAZR01003216">
    <property type="protein sequence ID" value="KKN20716.1"/>
    <property type="molecule type" value="Genomic_DNA"/>
</dbReference>